<protein>
    <submittedName>
        <fullName evidence="2">Anti-anti-sigma regulatory factor</fullName>
    </submittedName>
</protein>
<sequence>MNTGKLLSANTNDSYVVKLVGDVRVPLCKTIDECVETICAEPFKHLTIDFSEAENADSTTLGLMAKLCIRAKSLCGVMPVIYTPHDDMTRLLHSMGFENICILSGSQPTDSASLSPIEWESECCDDETAKNHVLEAHRTLMTLCEGNESQFSDLVKHLEAEL</sequence>
<reference evidence="2 3" key="1">
    <citation type="submission" date="2018-10" db="EMBL/GenBank/DDBJ databases">
        <title>Genomic Encyclopedia of Type Strains, Phase IV (KMG-IV): sequencing the most valuable type-strain genomes for metagenomic binning, comparative biology and taxonomic classification.</title>
        <authorList>
            <person name="Goeker M."/>
        </authorList>
    </citation>
    <scope>NUCLEOTIDE SEQUENCE [LARGE SCALE GENOMIC DNA]</scope>
    <source>
        <strain evidence="2 3">DSM 25080</strain>
    </source>
</reference>
<dbReference type="Pfam" id="PF01740">
    <property type="entry name" value="STAS"/>
    <property type="match status" value="1"/>
</dbReference>
<dbReference type="EMBL" id="REFJ01000005">
    <property type="protein sequence ID" value="RMA78887.1"/>
    <property type="molecule type" value="Genomic_DNA"/>
</dbReference>
<dbReference type="AlphaFoldDB" id="A0A3M0A2L7"/>
<name>A0A3M0A2L7_9GAMM</name>
<dbReference type="OrthoDB" id="8685730at2"/>
<accession>A0A3M0A2L7</accession>
<gene>
    <name evidence="2" type="ORF">DFR27_2227</name>
</gene>
<dbReference type="RefSeq" id="WP_121877522.1">
    <property type="nucleotide sequence ID" value="NZ_REFJ01000005.1"/>
</dbReference>
<dbReference type="CDD" id="cd07043">
    <property type="entry name" value="STAS_anti-anti-sigma_factors"/>
    <property type="match status" value="1"/>
</dbReference>
<organism evidence="2 3">
    <name type="scientific">Umboniibacter marinipuniceus</name>
    <dbReference type="NCBI Taxonomy" id="569599"/>
    <lineage>
        <taxon>Bacteria</taxon>
        <taxon>Pseudomonadati</taxon>
        <taxon>Pseudomonadota</taxon>
        <taxon>Gammaproteobacteria</taxon>
        <taxon>Cellvibrionales</taxon>
        <taxon>Cellvibrionaceae</taxon>
        <taxon>Umboniibacter</taxon>
    </lineage>
</organism>
<keyword evidence="3" id="KW-1185">Reference proteome</keyword>
<dbReference type="Proteomes" id="UP000267187">
    <property type="component" value="Unassembled WGS sequence"/>
</dbReference>
<dbReference type="InterPro" id="IPR014557">
    <property type="entry name" value="UCP029548_STAS-type"/>
</dbReference>
<dbReference type="SUPFAM" id="SSF52091">
    <property type="entry name" value="SpoIIaa-like"/>
    <property type="match status" value="1"/>
</dbReference>
<evidence type="ECO:0000313" key="2">
    <source>
        <dbReference type="EMBL" id="RMA78887.1"/>
    </source>
</evidence>
<dbReference type="Gene3D" id="3.30.750.24">
    <property type="entry name" value="STAS domain"/>
    <property type="match status" value="1"/>
</dbReference>
<feature type="domain" description="STAS" evidence="1">
    <location>
        <begin position="16"/>
        <end position="104"/>
    </location>
</feature>
<comment type="caution">
    <text evidence="2">The sequence shown here is derived from an EMBL/GenBank/DDBJ whole genome shotgun (WGS) entry which is preliminary data.</text>
</comment>
<evidence type="ECO:0000259" key="1">
    <source>
        <dbReference type="PROSITE" id="PS50801"/>
    </source>
</evidence>
<evidence type="ECO:0000313" key="3">
    <source>
        <dbReference type="Proteomes" id="UP000267187"/>
    </source>
</evidence>
<dbReference type="InterPro" id="IPR002645">
    <property type="entry name" value="STAS_dom"/>
</dbReference>
<proteinExistence type="predicted"/>
<dbReference type="InterPro" id="IPR036513">
    <property type="entry name" value="STAS_dom_sf"/>
</dbReference>
<dbReference type="PIRSF" id="PIRSF029548">
    <property type="entry name" value="UCP029548"/>
    <property type="match status" value="1"/>
</dbReference>
<dbReference type="PROSITE" id="PS50801">
    <property type="entry name" value="STAS"/>
    <property type="match status" value="1"/>
</dbReference>